<feature type="region of interest" description="Disordered" evidence="1">
    <location>
        <begin position="68"/>
        <end position="98"/>
    </location>
</feature>
<keyword evidence="2" id="KW-0808">Transferase</keyword>
<keyword evidence="3" id="KW-1185">Reference proteome</keyword>
<dbReference type="GO" id="GO:0016301">
    <property type="term" value="F:kinase activity"/>
    <property type="evidence" value="ECO:0007669"/>
    <property type="project" value="UniProtKB-KW"/>
</dbReference>
<keyword evidence="2" id="KW-0418">Kinase</keyword>
<feature type="compositionally biased region" description="Polar residues" evidence="1">
    <location>
        <begin position="68"/>
        <end position="91"/>
    </location>
</feature>
<dbReference type="AlphaFoldDB" id="A0A2Z7DA66"/>
<reference evidence="2 3" key="1">
    <citation type="journal article" date="2015" name="Proc. Natl. Acad. Sci. U.S.A.">
        <title>The resurrection genome of Boea hygrometrica: A blueprint for survival of dehydration.</title>
        <authorList>
            <person name="Xiao L."/>
            <person name="Yang G."/>
            <person name="Zhang L."/>
            <person name="Yang X."/>
            <person name="Zhao S."/>
            <person name="Ji Z."/>
            <person name="Zhou Q."/>
            <person name="Hu M."/>
            <person name="Wang Y."/>
            <person name="Chen M."/>
            <person name="Xu Y."/>
            <person name="Jin H."/>
            <person name="Xiao X."/>
            <person name="Hu G."/>
            <person name="Bao F."/>
            <person name="Hu Y."/>
            <person name="Wan P."/>
            <person name="Li L."/>
            <person name="Deng X."/>
            <person name="Kuang T."/>
            <person name="Xiang C."/>
            <person name="Zhu J.K."/>
            <person name="Oliver M.J."/>
            <person name="He Y."/>
        </authorList>
    </citation>
    <scope>NUCLEOTIDE SEQUENCE [LARGE SCALE GENOMIC DNA]</scope>
    <source>
        <strain evidence="3">cv. XS01</strain>
    </source>
</reference>
<sequence>MGTQTQQDKAGNKYEVKPQYEELSKHQSAGGNHRSVIIGARQPITARWRHSNPVVTTPTIALDFSDTTQQSASHNVAPNQTTKNRAQNTRNAHPKAHASRRTHAQTFLKSFEVQQLRVSTSSAIQLLKWVANERAKQGKFSATKISKNKGWMRRKYREEMSR</sequence>
<dbReference type="Proteomes" id="UP000250235">
    <property type="component" value="Unassembled WGS sequence"/>
</dbReference>
<gene>
    <name evidence="2" type="ORF">F511_02150</name>
</gene>
<evidence type="ECO:0000313" key="2">
    <source>
        <dbReference type="EMBL" id="KZV56651.1"/>
    </source>
</evidence>
<organism evidence="2 3">
    <name type="scientific">Dorcoceras hygrometricum</name>
    <dbReference type="NCBI Taxonomy" id="472368"/>
    <lineage>
        <taxon>Eukaryota</taxon>
        <taxon>Viridiplantae</taxon>
        <taxon>Streptophyta</taxon>
        <taxon>Embryophyta</taxon>
        <taxon>Tracheophyta</taxon>
        <taxon>Spermatophyta</taxon>
        <taxon>Magnoliopsida</taxon>
        <taxon>eudicotyledons</taxon>
        <taxon>Gunneridae</taxon>
        <taxon>Pentapetalae</taxon>
        <taxon>asterids</taxon>
        <taxon>lamiids</taxon>
        <taxon>Lamiales</taxon>
        <taxon>Gesneriaceae</taxon>
        <taxon>Didymocarpoideae</taxon>
        <taxon>Trichosporeae</taxon>
        <taxon>Loxocarpinae</taxon>
        <taxon>Dorcoceras</taxon>
    </lineage>
</organism>
<name>A0A2Z7DA66_9LAMI</name>
<evidence type="ECO:0000256" key="1">
    <source>
        <dbReference type="SAM" id="MobiDB-lite"/>
    </source>
</evidence>
<feature type="region of interest" description="Disordered" evidence="1">
    <location>
        <begin position="1"/>
        <end position="33"/>
    </location>
</feature>
<evidence type="ECO:0000313" key="3">
    <source>
        <dbReference type="Proteomes" id="UP000250235"/>
    </source>
</evidence>
<protein>
    <submittedName>
        <fullName evidence="2">GHMP kinase (ISS)</fullName>
    </submittedName>
</protein>
<feature type="compositionally biased region" description="Basic and acidic residues" evidence="1">
    <location>
        <begin position="10"/>
        <end position="25"/>
    </location>
</feature>
<proteinExistence type="predicted"/>
<dbReference type="EMBL" id="KQ987933">
    <property type="protein sequence ID" value="KZV56651.1"/>
    <property type="molecule type" value="Genomic_DNA"/>
</dbReference>
<accession>A0A2Z7DA66</accession>